<feature type="region of interest" description="Disordered" evidence="1">
    <location>
        <begin position="168"/>
        <end position="236"/>
    </location>
</feature>
<organism evidence="3 4">
    <name type="scientific">Exophiala spinifera</name>
    <dbReference type="NCBI Taxonomy" id="91928"/>
    <lineage>
        <taxon>Eukaryota</taxon>
        <taxon>Fungi</taxon>
        <taxon>Dikarya</taxon>
        <taxon>Ascomycota</taxon>
        <taxon>Pezizomycotina</taxon>
        <taxon>Eurotiomycetes</taxon>
        <taxon>Chaetothyriomycetidae</taxon>
        <taxon>Chaetothyriales</taxon>
        <taxon>Herpotrichiellaceae</taxon>
        <taxon>Exophiala</taxon>
    </lineage>
</organism>
<feature type="compositionally biased region" description="Polar residues" evidence="1">
    <location>
        <begin position="416"/>
        <end position="427"/>
    </location>
</feature>
<feature type="compositionally biased region" description="Polar residues" evidence="1">
    <location>
        <begin position="85"/>
        <end position="95"/>
    </location>
</feature>
<dbReference type="VEuPathDB" id="FungiDB:PV08_06382"/>
<dbReference type="GO" id="GO:0033309">
    <property type="term" value="C:SBF transcription complex"/>
    <property type="evidence" value="ECO:0007669"/>
    <property type="project" value="TreeGrafter"/>
</dbReference>
<dbReference type="OrthoDB" id="4119098at2759"/>
<feature type="region of interest" description="Disordered" evidence="1">
    <location>
        <begin position="330"/>
        <end position="455"/>
    </location>
</feature>
<feature type="region of interest" description="Disordered" evidence="1">
    <location>
        <begin position="467"/>
        <end position="492"/>
    </location>
</feature>
<dbReference type="InterPro" id="IPR036887">
    <property type="entry name" value="HTH_APSES_sf"/>
</dbReference>
<dbReference type="PANTHER" id="PTHR43828:SF10">
    <property type="entry name" value="ANKYRIN REPEAT-CONTAINING PROTEIN YAR1"/>
    <property type="match status" value="1"/>
</dbReference>
<dbReference type="Gene3D" id="3.10.260.10">
    <property type="entry name" value="Transcription regulator HTH, APSES-type DNA-binding domain"/>
    <property type="match status" value="1"/>
</dbReference>
<evidence type="ECO:0000256" key="1">
    <source>
        <dbReference type="SAM" id="MobiDB-lite"/>
    </source>
</evidence>
<name>A0A0D1YMQ8_9EURO</name>
<gene>
    <name evidence="3" type="ORF">PV08_06382</name>
</gene>
<protein>
    <recommendedName>
        <fullName evidence="2">HTH APSES-type domain-containing protein</fullName>
    </recommendedName>
</protein>
<feature type="compositionally biased region" description="Basic and acidic residues" evidence="1">
    <location>
        <begin position="33"/>
        <end position="50"/>
    </location>
</feature>
<reference evidence="3 4" key="1">
    <citation type="submission" date="2015-01" db="EMBL/GenBank/DDBJ databases">
        <title>The Genome Sequence of Exophiala spinifera CBS89968.</title>
        <authorList>
            <consortium name="The Broad Institute Genomics Platform"/>
            <person name="Cuomo C."/>
            <person name="de Hoog S."/>
            <person name="Gorbushina A."/>
            <person name="Stielow B."/>
            <person name="Teixiera M."/>
            <person name="Abouelleil A."/>
            <person name="Chapman S.B."/>
            <person name="Priest M."/>
            <person name="Young S.K."/>
            <person name="Wortman J."/>
            <person name="Nusbaum C."/>
            <person name="Birren B."/>
        </authorList>
    </citation>
    <scope>NUCLEOTIDE SEQUENCE [LARGE SCALE GENOMIC DNA]</scope>
    <source>
        <strain evidence="3 4">CBS 89968</strain>
    </source>
</reference>
<dbReference type="SUPFAM" id="SSF54616">
    <property type="entry name" value="DNA-binding domain of Mlu1-box binding protein MBP1"/>
    <property type="match status" value="1"/>
</dbReference>
<dbReference type="PROSITE" id="PS51299">
    <property type="entry name" value="HTH_APSES"/>
    <property type="match status" value="1"/>
</dbReference>
<feature type="region of interest" description="Disordered" evidence="1">
    <location>
        <begin position="598"/>
        <end position="631"/>
    </location>
</feature>
<sequence length="766" mass="85388">MPPFHAFRDGWTDDDESDLEIYEQTAPLQKQKPQRERDASTDVELVDHARTSKGTPPPTSLHSPRARVQRERYVPVDKSIPEVSSRGSTPEFPTTEQEEDEKWQEEFLGKGDKEEWLELSESGDGDEETDQQKYDNDTIEVSYEERTLLGESDELLNGTPSLAAQWQNAVRSPSISISQKPPHSPEPQQSRPRSASTQKLRGNASPSLAARPHREKKDHPPSKTAATPGETPPQVYAISRSNVPVFEIKINGISVMRNQMDSWVNASSMLRAIGVKDGTMRRKILVQTGGPQRVTNGGHWFYQSTWVPLATARHLATMYDTEDATLPLLEISPSDPIERPGDIREAVRPPTNGNPVSVSPQRSASPYEDGELENIADRSAQGHGRLATRGDWSNSSDSEDDVHLPATANRPGPTRSMVTSDLPNTRTALLDRMNSGKKRHSDIPDHSGERPVPPAKRARIESLSAFPPHVSSQDTDSITASYSRGRRDNEKQAAKELRGLLPQRYLDEGADLDGRCNPTTRIIKSAIAFIADLSDQAIGGTTSKSQRRAKKQGEEAGDGHSPARSQPKTKDYNETSSESLTQALIQTLHHSETRIVTSWEGPDHMANPPLRGLDVGPRRKSSDNYSKSKSAIQSLEKWHNLDGLQRVFRRREMADNTAMYEAMQKINRQPIWDRLTEDEKERIRTDEKKAVLQRRFEQGKSHSYFVAQLIDVCKQCGVTECDMLNMVLSKLPKARAAVIDLFNDVVEVDESGKLTIIKPPAGKVGD</sequence>
<feature type="compositionally biased region" description="Acidic residues" evidence="1">
    <location>
        <begin position="117"/>
        <end position="129"/>
    </location>
</feature>
<dbReference type="GeneID" id="27333465"/>
<dbReference type="RefSeq" id="XP_016236547.1">
    <property type="nucleotide sequence ID" value="XM_016380720.1"/>
</dbReference>
<feature type="compositionally biased region" description="Polar residues" evidence="1">
    <location>
        <begin position="168"/>
        <end position="206"/>
    </location>
</feature>
<dbReference type="GO" id="GO:0030907">
    <property type="term" value="C:MBF transcription complex"/>
    <property type="evidence" value="ECO:0007669"/>
    <property type="project" value="TreeGrafter"/>
</dbReference>
<dbReference type="Proteomes" id="UP000053328">
    <property type="component" value="Unassembled WGS sequence"/>
</dbReference>
<dbReference type="EMBL" id="KN847495">
    <property type="protein sequence ID" value="KIW16331.1"/>
    <property type="molecule type" value="Genomic_DNA"/>
</dbReference>
<evidence type="ECO:0000313" key="4">
    <source>
        <dbReference type="Proteomes" id="UP000053328"/>
    </source>
</evidence>
<keyword evidence="4" id="KW-1185">Reference proteome</keyword>
<evidence type="ECO:0000313" key="3">
    <source>
        <dbReference type="EMBL" id="KIW16331.1"/>
    </source>
</evidence>
<dbReference type="GO" id="GO:0000981">
    <property type="term" value="F:DNA-binding transcription factor activity, RNA polymerase II-specific"/>
    <property type="evidence" value="ECO:0007669"/>
    <property type="project" value="UniProtKB-ARBA"/>
</dbReference>
<dbReference type="InterPro" id="IPR003163">
    <property type="entry name" value="Tscrpt_reg_HTH_APSES-type"/>
</dbReference>
<dbReference type="GO" id="GO:0003677">
    <property type="term" value="F:DNA binding"/>
    <property type="evidence" value="ECO:0007669"/>
    <property type="project" value="InterPro"/>
</dbReference>
<dbReference type="InterPro" id="IPR051642">
    <property type="entry name" value="SWI6-like"/>
</dbReference>
<feature type="compositionally biased region" description="Basic and acidic residues" evidence="1">
    <location>
        <begin position="336"/>
        <end position="347"/>
    </location>
</feature>
<feature type="domain" description="HTH APSES-type" evidence="2">
    <location>
        <begin position="235"/>
        <end position="340"/>
    </location>
</feature>
<proteinExistence type="predicted"/>
<evidence type="ECO:0000259" key="2">
    <source>
        <dbReference type="PROSITE" id="PS51299"/>
    </source>
</evidence>
<feature type="compositionally biased region" description="Polar residues" evidence="1">
    <location>
        <begin position="470"/>
        <end position="482"/>
    </location>
</feature>
<feature type="region of interest" description="Disordered" evidence="1">
    <location>
        <begin position="24"/>
        <end position="156"/>
    </location>
</feature>
<dbReference type="HOGENOM" id="CLU_360162_0_0_1"/>
<dbReference type="PANTHER" id="PTHR43828">
    <property type="entry name" value="ASPARAGINASE"/>
    <property type="match status" value="1"/>
</dbReference>
<feature type="compositionally biased region" description="Basic and acidic residues" evidence="1">
    <location>
        <begin position="104"/>
        <end position="116"/>
    </location>
</feature>
<feature type="region of interest" description="Disordered" evidence="1">
    <location>
        <begin position="539"/>
        <end position="578"/>
    </location>
</feature>
<dbReference type="AlphaFoldDB" id="A0A0D1YMQ8"/>
<dbReference type="STRING" id="91928.A0A0D1YMQ8"/>
<accession>A0A0D1YMQ8</accession>
<feature type="compositionally biased region" description="Polar residues" evidence="1">
    <location>
        <begin position="351"/>
        <end position="364"/>
    </location>
</feature>